<dbReference type="Proteomes" id="UP001162135">
    <property type="component" value="Unassembled WGS sequence"/>
</dbReference>
<comment type="caution">
    <text evidence="3">The sequence shown here is derived from an EMBL/GenBank/DDBJ whole genome shotgun (WGS) entry which is preliminary data.</text>
</comment>
<feature type="compositionally biased region" description="Basic and acidic residues" evidence="1">
    <location>
        <begin position="76"/>
        <end position="85"/>
    </location>
</feature>
<feature type="chain" id="PRO_5045486468" description="Pentapeptide MXKDX repeat protein" evidence="2">
    <location>
        <begin position="25"/>
        <end position="106"/>
    </location>
</feature>
<feature type="compositionally biased region" description="Polar residues" evidence="1">
    <location>
        <begin position="34"/>
        <end position="45"/>
    </location>
</feature>
<feature type="signal peptide" evidence="2">
    <location>
        <begin position="1"/>
        <end position="24"/>
    </location>
</feature>
<proteinExistence type="predicted"/>
<feature type="region of interest" description="Disordered" evidence="1">
    <location>
        <begin position="27"/>
        <end position="106"/>
    </location>
</feature>
<reference evidence="3" key="2">
    <citation type="submission" date="2017-11" db="EMBL/GenBank/DDBJ databases">
        <authorList>
            <person name="Das S.K."/>
        </authorList>
    </citation>
    <scope>NUCLEOTIDE SEQUENCE</scope>
    <source>
        <strain evidence="3">S4-41</strain>
    </source>
</reference>
<evidence type="ECO:0000313" key="3">
    <source>
        <dbReference type="EMBL" id="MDH4572707.1"/>
    </source>
</evidence>
<evidence type="ECO:0000313" key="4">
    <source>
        <dbReference type="Proteomes" id="UP001162135"/>
    </source>
</evidence>
<reference evidence="3" key="1">
    <citation type="journal article" date="2015" name="Antonie Van Leeuwenhoek">
        <title>Comparative 16S rRNA signatures and multilocus sequence analysis for the genus Salinicola and description of Salinicola acroporae sp. nov., isolated from coral Acropora digitifera.</title>
        <authorList>
            <person name="Lepcha R.T."/>
            <person name="Poddar A."/>
            <person name="Schumann P."/>
            <person name="Das S.K."/>
        </authorList>
    </citation>
    <scope>NUCLEOTIDE SEQUENCE</scope>
    <source>
        <strain evidence="3">S4-41</strain>
    </source>
</reference>
<sequence>MRKHLITSAVAAMLLMGVAGSTFAQSDAMEEAEQANNQPLASGSGVTAEGGQASDKASGHSDAANQSMNAVDAETDEKTDIQKSEDLDDINAEGHSDAAGDAIESQ</sequence>
<keyword evidence="2" id="KW-0732">Signal</keyword>
<dbReference type="EMBL" id="PGFS01000001">
    <property type="protein sequence ID" value="MDH4572707.1"/>
    <property type="molecule type" value="Genomic_DNA"/>
</dbReference>
<organism evidence="3 4">
    <name type="scientific">Salinicola acroporae</name>
    <dbReference type="NCBI Taxonomy" id="1541440"/>
    <lineage>
        <taxon>Bacteria</taxon>
        <taxon>Pseudomonadati</taxon>
        <taxon>Pseudomonadota</taxon>
        <taxon>Gammaproteobacteria</taxon>
        <taxon>Oceanospirillales</taxon>
        <taxon>Halomonadaceae</taxon>
        <taxon>Salinicola</taxon>
    </lineage>
</organism>
<evidence type="ECO:0000256" key="1">
    <source>
        <dbReference type="SAM" id="MobiDB-lite"/>
    </source>
</evidence>
<evidence type="ECO:0000256" key="2">
    <source>
        <dbReference type="SAM" id="SignalP"/>
    </source>
</evidence>
<dbReference type="RefSeq" id="WP_110717070.1">
    <property type="nucleotide sequence ID" value="NZ_PGFS01000001.1"/>
</dbReference>
<protein>
    <recommendedName>
        <fullName evidence="5">Pentapeptide MXKDX repeat protein</fullName>
    </recommendedName>
</protein>
<accession>A0ABT6I4X1</accession>
<evidence type="ECO:0008006" key="5">
    <source>
        <dbReference type="Google" id="ProtNLM"/>
    </source>
</evidence>
<name>A0ABT6I4X1_9GAMM</name>
<gene>
    <name evidence="3" type="ORF">CUR86_09750</name>
</gene>
<keyword evidence="4" id="KW-1185">Reference proteome</keyword>